<protein>
    <submittedName>
        <fullName evidence="4">MSP domain-containing protein</fullName>
    </submittedName>
</protein>
<reference evidence="4" key="1">
    <citation type="submission" date="2017-02" db="UniProtKB">
        <authorList>
            <consortium name="WormBaseParasite"/>
        </authorList>
    </citation>
    <scope>IDENTIFICATION</scope>
</reference>
<name>A0A0N4XJA0_NIPBR</name>
<dbReference type="Proteomes" id="UP000271162">
    <property type="component" value="Unassembled WGS sequence"/>
</dbReference>
<organism evidence="4">
    <name type="scientific">Nippostrongylus brasiliensis</name>
    <name type="common">Rat hookworm</name>
    <dbReference type="NCBI Taxonomy" id="27835"/>
    <lineage>
        <taxon>Eukaryota</taxon>
        <taxon>Metazoa</taxon>
        <taxon>Ecdysozoa</taxon>
        <taxon>Nematoda</taxon>
        <taxon>Chromadorea</taxon>
        <taxon>Rhabditida</taxon>
        <taxon>Rhabditina</taxon>
        <taxon>Rhabditomorpha</taxon>
        <taxon>Strongyloidea</taxon>
        <taxon>Heligmosomidae</taxon>
        <taxon>Nippostrongylus</taxon>
    </lineage>
</organism>
<dbReference type="OMA" id="KSACCYE"/>
<feature type="region of interest" description="Disordered" evidence="1">
    <location>
        <begin position="61"/>
        <end position="83"/>
    </location>
</feature>
<proteinExistence type="predicted"/>
<dbReference type="STRING" id="27835.A0A0N4XJA0"/>
<dbReference type="EMBL" id="UYSL01003113">
    <property type="protein sequence ID" value="VDL66192.1"/>
    <property type="molecule type" value="Genomic_DNA"/>
</dbReference>
<evidence type="ECO:0000256" key="1">
    <source>
        <dbReference type="SAM" id="MobiDB-lite"/>
    </source>
</evidence>
<reference evidence="2 3" key="2">
    <citation type="submission" date="2018-11" db="EMBL/GenBank/DDBJ databases">
        <authorList>
            <consortium name="Pathogen Informatics"/>
        </authorList>
    </citation>
    <scope>NUCLEOTIDE SEQUENCE [LARGE SCALE GENOMIC DNA]</scope>
</reference>
<evidence type="ECO:0000313" key="2">
    <source>
        <dbReference type="EMBL" id="VDL66192.1"/>
    </source>
</evidence>
<evidence type="ECO:0000313" key="3">
    <source>
        <dbReference type="Proteomes" id="UP000271162"/>
    </source>
</evidence>
<gene>
    <name evidence="2" type="ORF">NBR_LOCUS2603</name>
</gene>
<accession>A0A0N4XJA0</accession>
<evidence type="ECO:0000313" key="4">
    <source>
        <dbReference type="WBParaSite" id="NBR_0000260201-mRNA-1"/>
    </source>
</evidence>
<sequence length="261" mass="30515">MYTPFSSFPTPPLSDAENDVYFDDCLDLLYDRDFMPEEQLPLEIHELHSSLNKPVVPIKKSHLAPDGRMSKKERRTATRQVDQKARELLRPVTPPPAVREDYDYEGPEWNIIEDQALLTAVRNEELMCHTFEKRRDSIGMLRAQTCLFLFRSPRQCSIRYQMVIRPRESGQLMVIDPLTKKPRKVTFLISVHLRKGRVTTDLQYAHDADKLRESSILGRIRMIESLIPAQNAMKYARKPMSEEHFPLLQFFYAFANSFLLN</sequence>
<dbReference type="AlphaFoldDB" id="A0A0N4XJA0"/>
<keyword evidence="3" id="KW-1185">Reference proteome</keyword>
<dbReference type="WBParaSite" id="NBR_0000260201-mRNA-1">
    <property type="protein sequence ID" value="NBR_0000260201-mRNA-1"/>
    <property type="gene ID" value="NBR_0000260201"/>
</dbReference>